<comment type="caution">
    <text evidence="1">The sequence shown here is derived from an EMBL/GenBank/DDBJ whole genome shotgun (WGS) entry which is preliminary data.</text>
</comment>
<sequence>MNGEMYSNRNTMRISKDIGYSKDNGKSLYVGGYAKRGDEISEEINSNKKPLTILNQGLYVDK</sequence>
<organism evidence="1 2">
    <name type="scientific">Ligilactobacillus salivarius</name>
    <dbReference type="NCBI Taxonomy" id="1624"/>
    <lineage>
        <taxon>Bacteria</taxon>
        <taxon>Bacillati</taxon>
        <taxon>Bacillota</taxon>
        <taxon>Bacilli</taxon>
        <taxon>Lactobacillales</taxon>
        <taxon>Lactobacillaceae</taxon>
        <taxon>Ligilactobacillus</taxon>
    </lineage>
</organism>
<gene>
    <name evidence="1" type="ORF">GKC33_02730</name>
</gene>
<dbReference type="AlphaFoldDB" id="A0A7X2SRQ9"/>
<proteinExistence type="predicted"/>
<dbReference type="Proteomes" id="UP000467635">
    <property type="component" value="Unassembled WGS sequence"/>
</dbReference>
<protein>
    <submittedName>
        <fullName evidence="1">Uncharacterized protein</fullName>
    </submittedName>
</protein>
<name>A0A7X2SRQ9_9LACO</name>
<reference evidence="1 2" key="1">
    <citation type="submission" date="2019-11" db="EMBL/GenBank/DDBJ databases">
        <title>Draft Genome Sequence of Plant Growth-Promoting Rhizosphere-Associated Bacteria.</title>
        <authorList>
            <person name="Vasilyev I.Y."/>
            <person name="Radchenko V."/>
            <person name="Ilnitskaya E.V."/>
        </authorList>
    </citation>
    <scope>NUCLEOTIDE SEQUENCE [LARGE SCALE GENOMIC DNA]</scope>
    <source>
        <strain evidence="1 2">VRA_01-1sq_f</strain>
    </source>
</reference>
<dbReference type="EMBL" id="WKKX01000062">
    <property type="protein sequence ID" value="MSE07674.1"/>
    <property type="molecule type" value="Genomic_DNA"/>
</dbReference>
<evidence type="ECO:0000313" key="2">
    <source>
        <dbReference type="Proteomes" id="UP000467635"/>
    </source>
</evidence>
<evidence type="ECO:0000313" key="1">
    <source>
        <dbReference type="EMBL" id="MSE07674.1"/>
    </source>
</evidence>
<accession>A0A7X2SRQ9</accession>